<gene>
    <name evidence="3" type="ORF">HAKA00212_LOCUS1986</name>
</gene>
<dbReference type="EMBL" id="HBIU01005218">
    <property type="protein sequence ID" value="CAE0623320.1"/>
    <property type="molecule type" value="Transcribed_RNA"/>
</dbReference>
<dbReference type="SMART" id="SM00198">
    <property type="entry name" value="SCP"/>
    <property type="match status" value="1"/>
</dbReference>
<dbReference type="Gene3D" id="3.40.33.10">
    <property type="entry name" value="CAP"/>
    <property type="match status" value="1"/>
</dbReference>
<proteinExistence type="predicted"/>
<reference evidence="3" key="1">
    <citation type="submission" date="2021-01" db="EMBL/GenBank/DDBJ databases">
        <authorList>
            <person name="Corre E."/>
            <person name="Pelletier E."/>
            <person name="Niang G."/>
            <person name="Scheremetjew M."/>
            <person name="Finn R."/>
            <person name="Kale V."/>
            <person name="Holt S."/>
            <person name="Cochrane G."/>
            <person name="Meng A."/>
            <person name="Brown T."/>
            <person name="Cohen L."/>
        </authorList>
    </citation>
    <scope>NUCLEOTIDE SEQUENCE</scope>
    <source>
        <strain evidence="3">CCMP3107</strain>
    </source>
</reference>
<feature type="transmembrane region" description="Helical" evidence="1">
    <location>
        <begin position="282"/>
        <end position="305"/>
    </location>
</feature>
<evidence type="ECO:0000259" key="2">
    <source>
        <dbReference type="SMART" id="SM00198"/>
    </source>
</evidence>
<protein>
    <recommendedName>
        <fullName evidence="2">SCP domain-containing protein</fullName>
    </recommendedName>
</protein>
<keyword evidence="1" id="KW-0472">Membrane</keyword>
<dbReference type="AlphaFoldDB" id="A0A7S3XLP7"/>
<dbReference type="InterPro" id="IPR035940">
    <property type="entry name" value="CAP_sf"/>
</dbReference>
<keyword evidence="1" id="KW-1133">Transmembrane helix</keyword>
<name>A0A7S3XLP7_HETAK</name>
<dbReference type="Pfam" id="PF00188">
    <property type="entry name" value="CAP"/>
    <property type="match status" value="1"/>
</dbReference>
<sequence length="339" mass="38230">MYRGNPMRKRKRKNLILIFAALVCQNDLLILGALFTNTIKGKTLSLYNHVRRSVRPMAANMEQLSWDKELELVSQNIASKCSWRRFPELIENIDEVDHPRVSVNYFLSGADISDENLIMDAIMSWSSEYYDNFDKDKNSCEEGRTCAHAEPIFISSTNSVGCGYAKCGSLQPWCSNYGGCKLFVCAHGGRTLDHTGTLFTEGASCSLCPKHSPYCENGLCVSSDLTTSFFVEVEEDLRIFEQESAKKTVVFLQLDSLGIIKAYTTAGTLYNPFGGSGTVNQLAMALGIILVAGCCFCIVIIRTRFKVVRKKRRKLDEEIKPLMKRSLSAHDQKQIEYWW</sequence>
<feature type="domain" description="SCP" evidence="2">
    <location>
        <begin position="38"/>
        <end position="193"/>
    </location>
</feature>
<dbReference type="SUPFAM" id="SSF55797">
    <property type="entry name" value="PR-1-like"/>
    <property type="match status" value="1"/>
</dbReference>
<organism evidence="3">
    <name type="scientific">Heterosigma akashiwo</name>
    <name type="common">Chromophytic alga</name>
    <name type="synonym">Heterosigma carterae</name>
    <dbReference type="NCBI Taxonomy" id="2829"/>
    <lineage>
        <taxon>Eukaryota</taxon>
        <taxon>Sar</taxon>
        <taxon>Stramenopiles</taxon>
        <taxon>Ochrophyta</taxon>
        <taxon>Raphidophyceae</taxon>
        <taxon>Chattonellales</taxon>
        <taxon>Chattonellaceae</taxon>
        <taxon>Heterosigma</taxon>
    </lineage>
</organism>
<evidence type="ECO:0000313" key="3">
    <source>
        <dbReference type="EMBL" id="CAE0623320.1"/>
    </source>
</evidence>
<dbReference type="InterPro" id="IPR001283">
    <property type="entry name" value="CRISP-related"/>
</dbReference>
<accession>A0A7S3XLP7</accession>
<dbReference type="PANTHER" id="PTHR10334">
    <property type="entry name" value="CYSTEINE-RICH SECRETORY PROTEIN-RELATED"/>
    <property type="match status" value="1"/>
</dbReference>
<dbReference type="InterPro" id="IPR014044">
    <property type="entry name" value="CAP_dom"/>
</dbReference>
<keyword evidence="1" id="KW-0812">Transmembrane</keyword>
<evidence type="ECO:0000256" key="1">
    <source>
        <dbReference type="SAM" id="Phobius"/>
    </source>
</evidence>